<sequence length="418" mass="47332">MEHWKVSGLVLSVTTFVSSSTEALSANIVQKPPEVTTYCADSTLTATMPYDTDLHTPLLWDLYRPVFNPDPAIRLQVLLRRARNHQQAIDNIVSKLALSGSRSNITSWMDKNKEYLHNENLRLKICLSELEGFVLLNPETKIKSDVEMLRTQYQFFSYIIGKETDDGKLLYCEGSLGGARGKQTCFVYQALSVTLPHETLTLTHIFSENTTFYSLPTMNPYVLPREQSSIVNEYFVENNFLRAQILSLNEKISSLEAEIRLLGSRTPSDHVPTAAQIYAAPNDNALALPTVVESFAVMQSHFRRQGTLKQCSATGCHKDAFDQVCFRLGHMAWCRTHNRVITRAYTSCSVKAEERGDCVPVWWEQRHDWQAIVDRAFREGRIGNKGLDSGQLHAILFSPWFNPLIPEGSYAPMNDSWG</sequence>
<evidence type="ECO:0000313" key="1">
    <source>
        <dbReference type="EMBL" id="KAJ8117973.1"/>
    </source>
</evidence>
<protein>
    <submittedName>
        <fullName evidence="1">Uncharacterized protein</fullName>
    </submittedName>
</protein>
<keyword evidence="2" id="KW-1185">Reference proteome</keyword>
<proteinExistence type="predicted"/>
<dbReference type="EMBL" id="JAPHNI010000034">
    <property type="protein sequence ID" value="KAJ8117973.1"/>
    <property type="molecule type" value="Genomic_DNA"/>
</dbReference>
<name>A0ACC2ISD6_9PLEO</name>
<dbReference type="Proteomes" id="UP001153331">
    <property type="component" value="Unassembled WGS sequence"/>
</dbReference>
<accession>A0ACC2ISD6</accession>
<comment type="caution">
    <text evidence="1">The sequence shown here is derived from an EMBL/GenBank/DDBJ whole genome shotgun (WGS) entry which is preliminary data.</text>
</comment>
<gene>
    <name evidence="1" type="ORF">OPT61_g953</name>
</gene>
<organism evidence="1 2">
    <name type="scientific">Boeremia exigua</name>
    <dbReference type="NCBI Taxonomy" id="749465"/>
    <lineage>
        <taxon>Eukaryota</taxon>
        <taxon>Fungi</taxon>
        <taxon>Dikarya</taxon>
        <taxon>Ascomycota</taxon>
        <taxon>Pezizomycotina</taxon>
        <taxon>Dothideomycetes</taxon>
        <taxon>Pleosporomycetidae</taxon>
        <taxon>Pleosporales</taxon>
        <taxon>Pleosporineae</taxon>
        <taxon>Didymellaceae</taxon>
        <taxon>Boeremia</taxon>
    </lineage>
</organism>
<evidence type="ECO:0000313" key="2">
    <source>
        <dbReference type="Proteomes" id="UP001153331"/>
    </source>
</evidence>
<reference evidence="1" key="1">
    <citation type="submission" date="2022-11" db="EMBL/GenBank/DDBJ databases">
        <title>Genome Sequence of Boeremia exigua.</title>
        <authorList>
            <person name="Buettner E."/>
        </authorList>
    </citation>
    <scope>NUCLEOTIDE SEQUENCE</scope>
    <source>
        <strain evidence="1">CU02</strain>
    </source>
</reference>